<evidence type="ECO:0000313" key="1">
    <source>
        <dbReference type="EMBL" id="GAH04044.1"/>
    </source>
</evidence>
<dbReference type="AlphaFoldDB" id="X1DG97"/>
<protein>
    <recommendedName>
        <fullName evidence="2">GHMP kinase C-terminal domain-containing protein</fullName>
    </recommendedName>
</protein>
<evidence type="ECO:0008006" key="2">
    <source>
        <dbReference type="Google" id="ProtNLM"/>
    </source>
</evidence>
<feature type="non-terminal residue" evidence="1">
    <location>
        <position position="122"/>
    </location>
</feature>
<dbReference type="EMBL" id="BART01021795">
    <property type="protein sequence ID" value="GAH04044.1"/>
    <property type="molecule type" value="Genomic_DNA"/>
</dbReference>
<comment type="caution">
    <text evidence="1">The sequence shown here is derived from an EMBL/GenBank/DDBJ whole genome shotgun (WGS) entry which is preliminary data.</text>
</comment>
<organism evidence="1">
    <name type="scientific">marine sediment metagenome</name>
    <dbReference type="NCBI Taxonomy" id="412755"/>
    <lineage>
        <taxon>unclassified sequences</taxon>
        <taxon>metagenomes</taxon>
        <taxon>ecological metagenomes</taxon>
    </lineage>
</organism>
<proteinExistence type="predicted"/>
<reference evidence="1" key="1">
    <citation type="journal article" date="2014" name="Front. Microbiol.">
        <title>High frequency of phylogenetically diverse reductive dehalogenase-homologous genes in deep subseafloor sedimentary metagenomes.</title>
        <authorList>
            <person name="Kawai M."/>
            <person name="Futagami T."/>
            <person name="Toyoda A."/>
            <person name="Takaki Y."/>
            <person name="Nishi S."/>
            <person name="Hori S."/>
            <person name="Arai W."/>
            <person name="Tsubouchi T."/>
            <person name="Morono Y."/>
            <person name="Uchiyama I."/>
            <person name="Ito T."/>
            <person name="Fujiyama A."/>
            <person name="Inagaki F."/>
            <person name="Takami H."/>
        </authorList>
    </citation>
    <scope>NUCLEOTIDE SEQUENCE</scope>
    <source>
        <strain evidence="1">Expedition CK06-06</strain>
    </source>
</reference>
<gene>
    <name evidence="1" type="ORF">S01H4_40086</name>
</gene>
<sequence length="122" mass="13675">MERVLHVVPIAQRPPEYNPLGEQNLDPEWISRLGQTGKDCFNAILEKDTQALGASFNQCMLCWQAILPHTVRHPTITIDLMKNLEYFQSRYDGAMYSGCGGGYLFVVSEGKVPGAFNVTVRI</sequence>
<accession>X1DG97</accession>
<name>X1DG97_9ZZZZ</name>